<evidence type="ECO:0000313" key="2">
    <source>
        <dbReference type="EMBL" id="SBV31850.1"/>
    </source>
</evidence>
<feature type="region of interest" description="Disordered" evidence="1">
    <location>
        <begin position="42"/>
        <end position="65"/>
    </location>
</feature>
<feature type="compositionally biased region" description="Basic and acidic residues" evidence="1">
    <location>
        <begin position="50"/>
        <end position="59"/>
    </location>
</feature>
<sequence length="65" mass="7682">MRAVSMTPVLFLLTLRGWSPAAMKETNNGSYRLCERHHRKRLRWPAQDALDPRQHRDQPQSRQGQ</sequence>
<name>A0A1Y5PPF1_9SPHN</name>
<evidence type="ECO:0000256" key="1">
    <source>
        <dbReference type="SAM" id="MobiDB-lite"/>
    </source>
</evidence>
<proteinExistence type="predicted"/>
<protein>
    <submittedName>
        <fullName evidence="2">Uncharacterized protein</fullName>
    </submittedName>
</protein>
<accession>A0A1Y5PPF1</accession>
<organism evidence="2">
    <name type="scientific">uncultured Sphingopyxis sp</name>
    <dbReference type="NCBI Taxonomy" id="310581"/>
    <lineage>
        <taxon>Bacteria</taxon>
        <taxon>Pseudomonadati</taxon>
        <taxon>Pseudomonadota</taxon>
        <taxon>Alphaproteobacteria</taxon>
        <taxon>Sphingomonadales</taxon>
        <taxon>Sphingomonadaceae</taxon>
        <taxon>Sphingopyxis</taxon>
        <taxon>environmental samples</taxon>
    </lineage>
</organism>
<dbReference type="AlphaFoldDB" id="A0A1Y5PPF1"/>
<gene>
    <name evidence="2" type="ORF">SPPYR_0730</name>
</gene>
<dbReference type="KEGG" id="sphu:SPPYR_0730"/>
<dbReference type="EMBL" id="LT598653">
    <property type="protein sequence ID" value="SBV31850.1"/>
    <property type="molecule type" value="Genomic_DNA"/>
</dbReference>
<reference evidence="2" key="1">
    <citation type="submission" date="2016-03" db="EMBL/GenBank/DDBJ databases">
        <authorList>
            <person name="Ploux O."/>
        </authorList>
    </citation>
    <scope>NUCLEOTIDE SEQUENCE</scope>
    <source>
        <strain evidence="2">UC10</strain>
    </source>
</reference>